<evidence type="ECO:0000256" key="16">
    <source>
        <dbReference type="ARBA" id="ARBA00038053"/>
    </source>
</evidence>
<feature type="transmembrane region" description="Helical" evidence="22">
    <location>
        <begin position="182"/>
        <end position="199"/>
    </location>
</feature>
<evidence type="ECO:0000256" key="14">
    <source>
        <dbReference type="ARBA" id="ARBA00032370"/>
    </source>
</evidence>
<gene>
    <name evidence="23" type="ORF">SAMN06295964_2820</name>
</gene>
<feature type="transmembrane region" description="Helical" evidence="22">
    <location>
        <begin position="121"/>
        <end position="145"/>
    </location>
</feature>
<dbReference type="GO" id="GO:0051301">
    <property type="term" value="P:cell division"/>
    <property type="evidence" value="ECO:0007669"/>
    <property type="project" value="UniProtKB-KW"/>
</dbReference>
<dbReference type="GO" id="GO:0008360">
    <property type="term" value="P:regulation of cell shape"/>
    <property type="evidence" value="ECO:0007669"/>
    <property type="project" value="UniProtKB-KW"/>
</dbReference>
<keyword evidence="8" id="KW-0133">Cell shape</keyword>
<evidence type="ECO:0000256" key="18">
    <source>
        <dbReference type="ARBA" id="ARBA00041418"/>
    </source>
</evidence>
<proteinExistence type="inferred from homology"/>
<evidence type="ECO:0000256" key="13">
    <source>
        <dbReference type="ARBA" id="ARBA00023316"/>
    </source>
</evidence>
<feature type="transmembrane region" description="Helical" evidence="22">
    <location>
        <begin position="323"/>
        <end position="351"/>
    </location>
</feature>
<dbReference type="Pfam" id="PF01098">
    <property type="entry name" value="FTSW_RODA_SPOVE"/>
    <property type="match status" value="1"/>
</dbReference>
<evidence type="ECO:0000256" key="1">
    <source>
        <dbReference type="ARBA" id="ARBA00004651"/>
    </source>
</evidence>
<reference evidence="24" key="1">
    <citation type="submission" date="2017-02" db="EMBL/GenBank/DDBJ databases">
        <authorList>
            <person name="Varghese N."/>
            <person name="Submissions S."/>
        </authorList>
    </citation>
    <scope>NUCLEOTIDE SEQUENCE [LARGE SCALE GENOMIC DNA]</scope>
    <source>
        <strain evidence="24">9H-4</strain>
    </source>
</reference>
<feature type="transmembrane region" description="Helical" evidence="22">
    <location>
        <begin position="157"/>
        <end position="176"/>
    </location>
</feature>
<evidence type="ECO:0000256" key="6">
    <source>
        <dbReference type="ARBA" id="ARBA00022679"/>
    </source>
</evidence>
<dbReference type="GO" id="GO:0008955">
    <property type="term" value="F:peptidoglycan glycosyltransferase activity"/>
    <property type="evidence" value="ECO:0007669"/>
    <property type="project" value="UniProtKB-EC"/>
</dbReference>
<evidence type="ECO:0000256" key="8">
    <source>
        <dbReference type="ARBA" id="ARBA00022960"/>
    </source>
</evidence>
<dbReference type="GO" id="GO:0071555">
    <property type="term" value="P:cell wall organization"/>
    <property type="evidence" value="ECO:0007669"/>
    <property type="project" value="UniProtKB-KW"/>
</dbReference>
<sequence length="406" mass="43617">MSTTASRRSSSTLDTVRTLLERPLASYQLVLGTTGLLLGLGLIMVLSASSVFALRVYGNSFEIFGRQAIFAVVGLVAMVIAMRIPLARVRQLARPALLVVVLLIGLTFTPLGMDINGNRNWIPLFAGFNLQPSEFAKLAIVLWIADLYTRRHRHLGTPRYVITPVVPIAGAVSGLVVFQKDLGTAVILFAIIAGMLWVAGLPLKPMLGFGAGLVVLLLFFVATAQHRVDRFMSFLNPMADPEQSGYQAIKAMMGFARGGFWGLGLGSSRQKWGALPEAHTDFILAVIGEELGLAGSLVILVLFCLLAYTGFRIAHRSRDRFARYLAAGITIWLTTQAVINIGMVLGMLPVIGVPLPLISYGGSSMIATLAALGLLANCATTEPGAARALSTSRRAKARKKQRTVGR</sequence>
<evidence type="ECO:0000313" key="23">
    <source>
        <dbReference type="EMBL" id="SKB09666.1"/>
    </source>
</evidence>
<dbReference type="PROSITE" id="PS00428">
    <property type="entry name" value="FTSW_RODA_SPOVE"/>
    <property type="match status" value="1"/>
</dbReference>
<protein>
    <recommendedName>
        <fullName evidence="17">Probable peptidoglycan glycosyltransferase FtsW</fullName>
        <ecNumber evidence="19">2.4.99.28</ecNumber>
    </recommendedName>
    <alternativeName>
        <fullName evidence="18">Cell division protein FtsW</fullName>
    </alternativeName>
    <alternativeName>
        <fullName evidence="15">Cell wall polymerase</fullName>
    </alternativeName>
    <alternativeName>
        <fullName evidence="14">Peptidoglycan polymerase</fullName>
    </alternativeName>
</protein>
<accession>A0A1T4Z6U9</accession>
<evidence type="ECO:0000256" key="12">
    <source>
        <dbReference type="ARBA" id="ARBA00023306"/>
    </source>
</evidence>
<evidence type="ECO:0000256" key="15">
    <source>
        <dbReference type="ARBA" id="ARBA00033270"/>
    </source>
</evidence>
<dbReference type="GO" id="GO:0009252">
    <property type="term" value="P:peptidoglycan biosynthetic process"/>
    <property type="evidence" value="ECO:0007669"/>
    <property type="project" value="UniProtKB-KW"/>
</dbReference>
<dbReference type="InterPro" id="IPR001182">
    <property type="entry name" value="FtsW/RodA"/>
</dbReference>
<dbReference type="AlphaFoldDB" id="A0A1T4Z6U9"/>
<keyword evidence="7 22" id="KW-0812">Transmembrane</keyword>
<evidence type="ECO:0000256" key="17">
    <source>
        <dbReference type="ARBA" id="ARBA00041185"/>
    </source>
</evidence>
<keyword evidence="13" id="KW-0961">Cell wall biogenesis/degradation</keyword>
<comment type="subcellular location">
    <subcellularLocation>
        <location evidence="1">Cell membrane</location>
        <topology evidence="1">Multi-pass membrane protein</topology>
    </subcellularLocation>
</comment>
<dbReference type="Proteomes" id="UP000191040">
    <property type="component" value="Chromosome I"/>
</dbReference>
<dbReference type="RefSeq" id="WP_078700733.1">
    <property type="nucleotide sequence ID" value="NZ_LT796768.1"/>
</dbReference>
<comment type="catalytic activity">
    <reaction evidence="20">
        <text>[GlcNAc-(1-&gt;4)-Mur2Ac(oyl-L-Ala-gamma-D-Glu-L-Lys-D-Ala-D-Ala)](n)-di-trans,octa-cis-undecaprenyl diphosphate + beta-D-GlcNAc-(1-&gt;4)-Mur2Ac(oyl-L-Ala-gamma-D-Glu-L-Lys-D-Ala-D-Ala)-di-trans,octa-cis-undecaprenyl diphosphate = [GlcNAc-(1-&gt;4)-Mur2Ac(oyl-L-Ala-gamma-D-Glu-L-Lys-D-Ala-D-Ala)](n+1)-di-trans,octa-cis-undecaprenyl diphosphate + di-trans,octa-cis-undecaprenyl diphosphate + H(+)</text>
        <dbReference type="Rhea" id="RHEA:23708"/>
        <dbReference type="Rhea" id="RHEA-COMP:9602"/>
        <dbReference type="Rhea" id="RHEA-COMP:9603"/>
        <dbReference type="ChEBI" id="CHEBI:15378"/>
        <dbReference type="ChEBI" id="CHEBI:58405"/>
        <dbReference type="ChEBI" id="CHEBI:60033"/>
        <dbReference type="ChEBI" id="CHEBI:78435"/>
        <dbReference type="EC" id="2.4.99.28"/>
    </reaction>
</comment>
<comment type="pathway">
    <text evidence="2">Cell wall biogenesis; peptidoglycan biosynthesis.</text>
</comment>
<dbReference type="GO" id="GO:0015648">
    <property type="term" value="F:lipid-linked peptidoglycan transporter activity"/>
    <property type="evidence" value="ECO:0007669"/>
    <property type="project" value="TreeGrafter"/>
</dbReference>
<organism evidence="23 24">
    <name type="scientific">Aeromicrobium choanae</name>
    <dbReference type="NCBI Taxonomy" id="1736691"/>
    <lineage>
        <taxon>Bacteria</taxon>
        <taxon>Bacillati</taxon>
        <taxon>Actinomycetota</taxon>
        <taxon>Actinomycetes</taxon>
        <taxon>Propionibacteriales</taxon>
        <taxon>Nocardioidaceae</taxon>
        <taxon>Aeromicrobium</taxon>
    </lineage>
</organism>
<evidence type="ECO:0000256" key="7">
    <source>
        <dbReference type="ARBA" id="ARBA00022692"/>
    </source>
</evidence>
<keyword evidence="3" id="KW-1003">Cell membrane</keyword>
<evidence type="ECO:0000256" key="11">
    <source>
        <dbReference type="ARBA" id="ARBA00023136"/>
    </source>
</evidence>
<evidence type="ECO:0000256" key="5">
    <source>
        <dbReference type="ARBA" id="ARBA00022676"/>
    </source>
</evidence>
<evidence type="ECO:0000256" key="4">
    <source>
        <dbReference type="ARBA" id="ARBA00022618"/>
    </source>
</evidence>
<keyword evidence="5" id="KW-0328">Glycosyltransferase</keyword>
<feature type="transmembrane region" description="Helical" evidence="22">
    <location>
        <begin position="96"/>
        <end position="115"/>
    </location>
</feature>
<evidence type="ECO:0000256" key="22">
    <source>
        <dbReference type="SAM" id="Phobius"/>
    </source>
</evidence>
<dbReference type="EMBL" id="LT796768">
    <property type="protein sequence ID" value="SKB09666.1"/>
    <property type="molecule type" value="Genomic_DNA"/>
</dbReference>
<dbReference type="InterPro" id="IPR013437">
    <property type="entry name" value="FtsW"/>
</dbReference>
<dbReference type="PANTHER" id="PTHR30474">
    <property type="entry name" value="CELL CYCLE PROTEIN"/>
    <property type="match status" value="1"/>
</dbReference>
<dbReference type="InterPro" id="IPR018365">
    <property type="entry name" value="Cell_cycle_FtsW-rel_CS"/>
</dbReference>
<name>A0A1T4Z6U9_9ACTN</name>
<keyword evidence="6" id="KW-0808">Transferase</keyword>
<dbReference type="GO" id="GO:0005886">
    <property type="term" value="C:plasma membrane"/>
    <property type="evidence" value="ECO:0007669"/>
    <property type="project" value="UniProtKB-SubCell"/>
</dbReference>
<evidence type="ECO:0000256" key="2">
    <source>
        <dbReference type="ARBA" id="ARBA00004752"/>
    </source>
</evidence>
<comment type="function">
    <text evidence="21">Peptidoglycan polymerase that is essential for cell division.</text>
</comment>
<dbReference type="OrthoDB" id="9812661at2"/>
<evidence type="ECO:0000313" key="24">
    <source>
        <dbReference type="Proteomes" id="UP000191040"/>
    </source>
</evidence>
<evidence type="ECO:0000256" key="20">
    <source>
        <dbReference type="ARBA" id="ARBA00049902"/>
    </source>
</evidence>
<keyword evidence="12" id="KW-0131">Cell cycle</keyword>
<evidence type="ECO:0000256" key="9">
    <source>
        <dbReference type="ARBA" id="ARBA00022984"/>
    </source>
</evidence>
<dbReference type="GO" id="GO:0032153">
    <property type="term" value="C:cell division site"/>
    <property type="evidence" value="ECO:0007669"/>
    <property type="project" value="TreeGrafter"/>
</dbReference>
<keyword evidence="11 22" id="KW-0472">Membrane</keyword>
<dbReference type="STRING" id="1736691.SAMN06295964_2820"/>
<keyword evidence="24" id="KW-1185">Reference proteome</keyword>
<dbReference type="NCBIfam" id="TIGR02614">
    <property type="entry name" value="ftsW"/>
    <property type="match status" value="1"/>
</dbReference>
<dbReference type="PANTHER" id="PTHR30474:SF2">
    <property type="entry name" value="PEPTIDOGLYCAN GLYCOSYLTRANSFERASE FTSW-RELATED"/>
    <property type="match status" value="1"/>
</dbReference>
<feature type="transmembrane region" description="Helical" evidence="22">
    <location>
        <begin position="206"/>
        <end position="224"/>
    </location>
</feature>
<evidence type="ECO:0000256" key="10">
    <source>
        <dbReference type="ARBA" id="ARBA00022989"/>
    </source>
</evidence>
<dbReference type="EC" id="2.4.99.28" evidence="19"/>
<keyword evidence="9" id="KW-0573">Peptidoglycan synthesis</keyword>
<evidence type="ECO:0000256" key="21">
    <source>
        <dbReference type="ARBA" id="ARBA00049966"/>
    </source>
</evidence>
<feature type="transmembrane region" description="Helical" evidence="22">
    <location>
        <begin position="63"/>
        <end position="84"/>
    </location>
</feature>
<feature type="transmembrane region" description="Helical" evidence="22">
    <location>
        <begin position="291"/>
        <end position="311"/>
    </location>
</feature>
<keyword evidence="4 23" id="KW-0132">Cell division</keyword>
<evidence type="ECO:0000256" key="19">
    <source>
        <dbReference type="ARBA" id="ARBA00044770"/>
    </source>
</evidence>
<comment type="similarity">
    <text evidence="16">Belongs to the SEDS family. FtsW subfamily.</text>
</comment>
<keyword evidence="10 22" id="KW-1133">Transmembrane helix</keyword>
<feature type="transmembrane region" description="Helical" evidence="22">
    <location>
        <begin position="357"/>
        <end position="379"/>
    </location>
</feature>
<feature type="transmembrane region" description="Helical" evidence="22">
    <location>
        <begin position="29"/>
        <end position="57"/>
    </location>
</feature>
<evidence type="ECO:0000256" key="3">
    <source>
        <dbReference type="ARBA" id="ARBA00022475"/>
    </source>
</evidence>